<dbReference type="InterPro" id="IPR057207">
    <property type="entry name" value="FBXL15_LRR"/>
</dbReference>
<dbReference type="InterPro" id="IPR006553">
    <property type="entry name" value="Leu-rich_rpt_Cys-con_subtyp"/>
</dbReference>
<name>A0A1J1I0V7_9DIPT</name>
<dbReference type="AlphaFoldDB" id="A0A1J1I0V7"/>
<dbReference type="GO" id="GO:0005737">
    <property type="term" value="C:cytoplasm"/>
    <property type="evidence" value="ECO:0007669"/>
    <property type="project" value="TreeGrafter"/>
</dbReference>
<dbReference type="OrthoDB" id="10257471at2759"/>
<dbReference type="Proteomes" id="UP000183832">
    <property type="component" value="Unassembled WGS sequence"/>
</dbReference>
<dbReference type="STRING" id="568069.A0A1J1I0V7"/>
<dbReference type="InterPro" id="IPR032675">
    <property type="entry name" value="LRR_dom_sf"/>
</dbReference>
<dbReference type="Pfam" id="PF25372">
    <property type="entry name" value="DUF7885"/>
    <property type="match status" value="1"/>
</dbReference>
<reference evidence="3 4" key="1">
    <citation type="submission" date="2015-04" db="EMBL/GenBank/DDBJ databases">
        <authorList>
            <person name="Syromyatnikov M.Y."/>
            <person name="Popov V.N."/>
        </authorList>
    </citation>
    <scope>NUCLEOTIDE SEQUENCE [LARGE SCALE GENOMIC DNA]</scope>
</reference>
<evidence type="ECO:0000259" key="2">
    <source>
        <dbReference type="Pfam" id="PF25372"/>
    </source>
</evidence>
<sequence length="284" mass="32721">MSEVNLMDLVYSDTFCEIQCFLRISDLFTLRCVSKDLRNYIDNELIKLKRLTVPARNEKAITAFQVVSEKCENLETINLNRNEWLTDECLVKLLNKNSKTLVNLSLNNCVNLTSIVLQPVIISCRKLKKLSLQSCYWLTIGCLETIAFHRTDLENLDLSKCKMISERCLIVILNNFRKLKTLSLASVTNVNDNVLFNISKRLTEIEHLNLFGCLLVTDRGIGALSLNCKKLETLSIRGCGDVTERSLNLLRSRNVHIDIPRNPINLFINNLQRMDRNDYMYLQV</sequence>
<gene>
    <name evidence="3" type="primary">putative F-box</name>
    <name evidence="3" type="synonym">LRR-repeat protein 15</name>
    <name evidence="3" type="ORF">CLUMA_CG007362</name>
</gene>
<keyword evidence="4" id="KW-1185">Reference proteome</keyword>
<proteinExistence type="predicted"/>
<accession>A0A1J1I0V7</accession>
<dbReference type="PANTHER" id="PTHR13382">
    <property type="entry name" value="MITOCHONDRIAL ATP SYNTHASE COUPLING FACTOR B"/>
    <property type="match status" value="1"/>
</dbReference>
<feature type="domain" description="F-box/LRR-repeat protein 15-like leucin rich repeat" evidence="2">
    <location>
        <begin position="66"/>
        <end position="224"/>
    </location>
</feature>
<dbReference type="InterPro" id="IPR050648">
    <property type="entry name" value="F-box_LRR-repeat"/>
</dbReference>
<dbReference type="EMBL" id="CVRI01000038">
    <property type="protein sequence ID" value="CRK93835.1"/>
    <property type="molecule type" value="Genomic_DNA"/>
</dbReference>
<evidence type="ECO:0000313" key="3">
    <source>
        <dbReference type="EMBL" id="CRK93835.1"/>
    </source>
</evidence>
<dbReference type="Gene3D" id="3.80.10.10">
    <property type="entry name" value="Ribonuclease Inhibitor"/>
    <property type="match status" value="2"/>
</dbReference>
<protein>
    <submittedName>
        <fullName evidence="3">CLUMA_CG007362, isoform A</fullName>
    </submittedName>
</protein>
<dbReference type="SMART" id="SM00367">
    <property type="entry name" value="LRR_CC"/>
    <property type="match status" value="6"/>
</dbReference>
<dbReference type="SUPFAM" id="SSF52047">
    <property type="entry name" value="RNI-like"/>
    <property type="match status" value="1"/>
</dbReference>
<evidence type="ECO:0000313" key="4">
    <source>
        <dbReference type="Proteomes" id="UP000183832"/>
    </source>
</evidence>
<evidence type="ECO:0000256" key="1">
    <source>
        <dbReference type="ARBA" id="ARBA00022786"/>
    </source>
</evidence>
<dbReference type="PANTHER" id="PTHR13382:SF68">
    <property type="entry name" value="AT02704P"/>
    <property type="match status" value="1"/>
</dbReference>
<keyword evidence="1" id="KW-0833">Ubl conjugation pathway</keyword>
<organism evidence="3 4">
    <name type="scientific">Clunio marinus</name>
    <dbReference type="NCBI Taxonomy" id="568069"/>
    <lineage>
        <taxon>Eukaryota</taxon>
        <taxon>Metazoa</taxon>
        <taxon>Ecdysozoa</taxon>
        <taxon>Arthropoda</taxon>
        <taxon>Hexapoda</taxon>
        <taxon>Insecta</taxon>
        <taxon>Pterygota</taxon>
        <taxon>Neoptera</taxon>
        <taxon>Endopterygota</taxon>
        <taxon>Diptera</taxon>
        <taxon>Nematocera</taxon>
        <taxon>Chironomoidea</taxon>
        <taxon>Chironomidae</taxon>
        <taxon>Clunio</taxon>
    </lineage>
</organism>